<name>A0A1G7YFI7_ANETH</name>
<keyword evidence="6 9" id="KW-0133">Cell shape</keyword>
<dbReference type="InterPro" id="IPR036366">
    <property type="entry name" value="PGBDSf"/>
</dbReference>
<feature type="domain" description="L,D-TPase catalytic" evidence="10">
    <location>
        <begin position="43"/>
        <end position="152"/>
    </location>
</feature>
<keyword evidence="5" id="KW-0378">Hydrolase</keyword>
<dbReference type="InterPro" id="IPR050979">
    <property type="entry name" value="LD-transpeptidase"/>
</dbReference>
<dbReference type="PANTHER" id="PTHR30582:SF24">
    <property type="entry name" value="L,D-TRANSPEPTIDASE ERFK_SRFK-RELATED"/>
    <property type="match status" value="1"/>
</dbReference>
<dbReference type="EMBL" id="FNDE01000006">
    <property type="protein sequence ID" value="SDG95308.1"/>
    <property type="molecule type" value="Genomic_DNA"/>
</dbReference>
<dbReference type="GO" id="GO:0005576">
    <property type="term" value="C:extracellular region"/>
    <property type="evidence" value="ECO:0007669"/>
    <property type="project" value="TreeGrafter"/>
</dbReference>
<dbReference type="GO" id="GO:0071555">
    <property type="term" value="P:cell wall organization"/>
    <property type="evidence" value="ECO:0007669"/>
    <property type="project" value="UniProtKB-UniRule"/>
</dbReference>
<dbReference type="OrthoDB" id="9787225at2"/>
<dbReference type="GO" id="GO:0071972">
    <property type="term" value="F:peptidoglycan L,D-transpeptidase activity"/>
    <property type="evidence" value="ECO:0007669"/>
    <property type="project" value="TreeGrafter"/>
</dbReference>
<accession>A0A1G7YFI7</accession>
<sequence length="231" mass="25815">MKTAVFFSLNFTKLVITLVIAFILAFILCTVTAHSGDESSSSYEIRINLWYQELQLIKEGKITKTFKVASGALDTPSPVGIFRIVSKDEGWGGGFGSCWLGLNVPWGTYGIHGTNKPYLIGQHVSHGCFRMRNRDIEELYEIVPIGTKVIVEGPITGHKDLTYRVLVRGSRGALVQLVQNRLQAAGFYQGKCHGIFDWSTEQAVIQFQKQNHLPVTKQIHDTDLLYLGIIE</sequence>
<dbReference type="InterPro" id="IPR005490">
    <property type="entry name" value="LD_TPept_cat_dom"/>
</dbReference>
<comment type="pathway">
    <text evidence="1 9">Cell wall biogenesis; peptidoglycan biosynthesis.</text>
</comment>
<reference evidence="12 13" key="1">
    <citation type="submission" date="2016-10" db="EMBL/GenBank/DDBJ databases">
        <authorList>
            <person name="de Groot N.N."/>
        </authorList>
    </citation>
    <scope>NUCLEOTIDE SEQUENCE [LARGE SCALE GENOMIC DNA]</scope>
    <source>
        <strain evidence="12 13">L 420-91</strain>
    </source>
</reference>
<dbReference type="Proteomes" id="UP000826616">
    <property type="component" value="Chromosome"/>
</dbReference>
<keyword evidence="7 9" id="KW-0573">Peptidoglycan synthesis</keyword>
<evidence type="ECO:0000313" key="12">
    <source>
        <dbReference type="EMBL" id="SDG95308.1"/>
    </source>
</evidence>
<keyword evidence="4" id="KW-0808">Transferase</keyword>
<evidence type="ECO:0000256" key="5">
    <source>
        <dbReference type="ARBA" id="ARBA00022801"/>
    </source>
</evidence>
<keyword evidence="14" id="KW-1185">Reference proteome</keyword>
<evidence type="ECO:0000259" key="10">
    <source>
        <dbReference type="PROSITE" id="PS52029"/>
    </source>
</evidence>
<dbReference type="SUPFAM" id="SSF141523">
    <property type="entry name" value="L,D-transpeptidase catalytic domain-like"/>
    <property type="match status" value="1"/>
</dbReference>
<evidence type="ECO:0000256" key="6">
    <source>
        <dbReference type="ARBA" id="ARBA00022960"/>
    </source>
</evidence>
<evidence type="ECO:0000256" key="9">
    <source>
        <dbReference type="PROSITE-ProRule" id="PRU01373"/>
    </source>
</evidence>
<dbReference type="Gene3D" id="2.40.440.10">
    <property type="entry name" value="L,D-transpeptidase catalytic domain-like"/>
    <property type="match status" value="1"/>
</dbReference>
<dbReference type="RefSeq" id="WP_057900468.1">
    <property type="nucleotide sequence ID" value="NZ_CP080764.1"/>
</dbReference>
<dbReference type="GeneID" id="97142503"/>
<feature type="active site" description="Nucleophile" evidence="9">
    <location>
        <position position="128"/>
    </location>
</feature>
<dbReference type="InterPro" id="IPR036365">
    <property type="entry name" value="PGBD-like_sf"/>
</dbReference>
<dbReference type="Pfam" id="PF01471">
    <property type="entry name" value="PG_binding_1"/>
    <property type="match status" value="1"/>
</dbReference>
<evidence type="ECO:0000313" key="13">
    <source>
        <dbReference type="Proteomes" id="UP000198956"/>
    </source>
</evidence>
<organism evidence="12 13">
    <name type="scientific">Aneurinibacillus thermoaerophilus</name>
    <dbReference type="NCBI Taxonomy" id="143495"/>
    <lineage>
        <taxon>Bacteria</taxon>
        <taxon>Bacillati</taxon>
        <taxon>Bacillota</taxon>
        <taxon>Bacilli</taxon>
        <taxon>Bacillales</taxon>
        <taxon>Paenibacillaceae</taxon>
        <taxon>Aneurinibacillus group</taxon>
        <taxon>Aneurinibacillus</taxon>
    </lineage>
</organism>
<evidence type="ECO:0000313" key="11">
    <source>
        <dbReference type="EMBL" id="QYY41991.1"/>
    </source>
</evidence>
<dbReference type="EMBL" id="CP080764">
    <property type="protein sequence ID" value="QYY41991.1"/>
    <property type="molecule type" value="Genomic_DNA"/>
</dbReference>
<dbReference type="SUPFAM" id="SSF47090">
    <property type="entry name" value="PGBD-like"/>
    <property type="match status" value="1"/>
</dbReference>
<dbReference type="InterPro" id="IPR038063">
    <property type="entry name" value="Transpep_catalytic_dom"/>
</dbReference>
<evidence type="ECO:0000256" key="4">
    <source>
        <dbReference type="ARBA" id="ARBA00022679"/>
    </source>
</evidence>
<evidence type="ECO:0000256" key="2">
    <source>
        <dbReference type="ARBA" id="ARBA00005992"/>
    </source>
</evidence>
<dbReference type="Proteomes" id="UP000198956">
    <property type="component" value="Unassembled WGS sequence"/>
</dbReference>
<dbReference type="AlphaFoldDB" id="A0A1G7YFI7"/>
<protein>
    <submittedName>
        <fullName evidence="11">L,D-transpeptidase family protein</fullName>
    </submittedName>
    <submittedName>
        <fullName evidence="12">Putative peptidoglycan binding domain-containing protein</fullName>
    </submittedName>
</protein>
<feature type="active site" description="Proton donor/acceptor" evidence="9">
    <location>
        <position position="112"/>
    </location>
</feature>
<dbReference type="UniPathway" id="UPA00219"/>
<dbReference type="PROSITE" id="PS52029">
    <property type="entry name" value="LD_TPASE"/>
    <property type="match status" value="1"/>
</dbReference>
<dbReference type="InterPro" id="IPR002477">
    <property type="entry name" value="Peptidoglycan-bd-like"/>
</dbReference>
<dbReference type="GO" id="GO:0016757">
    <property type="term" value="F:glycosyltransferase activity"/>
    <property type="evidence" value="ECO:0007669"/>
    <property type="project" value="UniProtKB-KW"/>
</dbReference>
<reference evidence="11 14" key="2">
    <citation type="submission" date="2021-08" db="EMBL/GenBank/DDBJ databases">
        <title>Complete genome sequence of the strain Aneurinibacillus thermoaerophilus CCM 8960.</title>
        <authorList>
            <person name="Musilova J."/>
            <person name="Kourilova X."/>
            <person name="Pernicova I."/>
            <person name="Bezdicek M."/>
            <person name="Lengerova M."/>
            <person name="Obruca S."/>
            <person name="Sedlar K."/>
        </authorList>
    </citation>
    <scope>NUCLEOTIDE SEQUENCE [LARGE SCALE GENOMIC DNA]</scope>
    <source>
        <strain evidence="11 14">CCM 8960</strain>
    </source>
</reference>
<keyword evidence="3" id="KW-0328">Glycosyltransferase</keyword>
<evidence type="ECO:0000313" key="14">
    <source>
        <dbReference type="Proteomes" id="UP000826616"/>
    </source>
</evidence>
<gene>
    <name evidence="11" type="ORF">K3F53_14060</name>
    <name evidence="12" type="ORF">SAMN04489735_1006123</name>
</gene>
<evidence type="ECO:0000256" key="7">
    <source>
        <dbReference type="ARBA" id="ARBA00022984"/>
    </source>
</evidence>
<dbReference type="GO" id="GO:0008360">
    <property type="term" value="P:regulation of cell shape"/>
    <property type="evidence" value="ECO:0007669"/>
    <property type="project" value="UniProtKB-UniRule"/>
</dbReference>
<evidence type="ECO:0000256" key="1">
    <source>
        <dbReference type="ARBA" id="ARBA00004752"/>
    </source>
</evidence>
<evidence type="ECO:0000256" key="8">
    <source>
        <dbReference type="ARBA" id="ARBA00023316"/>
    </source>
</evidence>
<dbReference type="PANTHER" id="PTHR30582">
    <property type="entry name" value="L,D-TRANSPEPTIDASE"/>
    <property type="match status" value="1"/>
</dbReference>
<keyword evidence="8 9" id="KW-0961">Cell wall biogenesis/degradation</keyword>
<dbReference type="GO" id="GO:0018104">
    <property type="term" value="P:peptidoglycan-protein cross-linking"/>
    <property type="evidence" value="ECO:0007669"/>
    <property type="project" value="TreeGrafter"/>
</dbReference>
<evidence type="ECO:0000256" key="3">
    <source>
        <dbReference type="ARBA" id="ARBA00022676"/>
    </source>
</evidence>
<proteinExistence type="inferred from homology"/>
<dbReference type="Gene3D" id="1.10.101.10">
    <property type="entry name" value="PGBD-like superfamily/PGBD"/>
    <property type="match status" value="1"/>
</dbReference>
<dbReference type="CDD" id="cd16913">
    <property type="entry name" value="YkuD_like"/>
    <property type="match status" value="1"/>
</dbReference>
<comment type="similarity">
    <text evidence="2">Belongs to the YkuD family.</text>
</comment>
<dbReference type="Pfam" id="PF03734">
    <property type="entry name" value="YkuD"/>
    <property type="match status" value="1"/>
</dbReference>